<dbReference type="OrthoDB" id="408413at2759"/>
<dbReference type="EMBL" id="BC026359">
    <property type="protein sequence ID" value="AAH26359.2"/>
    <property type="molecule type" value="mRNA"/>
</dbReference>
<proteinExistence type="evidence at transcript level"/>
<sequence length="137" mass="14865">MARPQPCGPPHARCGSPSLPERPLQVKVVGLFSCPNFQIAKSAAEVTTEKPPSWAALPATRSRPRGLQAPRLLEAAGVEAPPAEEGAGVSWPGGLRLEDREESIGGQVRVRGRAFHLATFKGRTERRKGSEPRWEIR</sequence>
<evidence type="ECO:0000313" key="2">
    <source>
        <dbReference type="EMBL" id="AAH26359.2"/>
    </source>
</evidence>
<dbReference type="PeptideAtlas" id="Q8TAE1"/>
<accession>Q8TAE1</accession>
<protein>
    <submittedName>
        <fullName evidence="2">PPIL6 protein</fullName>
    </submittedName>
</protein>
<gene>
    <name evidence="2" type="primary">PPIL6</name>
</gene>
<dbReference type="AlphaFoldDB" id="Q8TAE1"/>
<reference evidence="2" key="1">
    <citation type="journal article" date="2004" name="Genome Res.">
        <title>The status, quality, and expansion of the NIH full-length cDNA project: the Mammalian Gene Collection (MGC).</title>
        <authorList>
            <consortium name="The MGC Project Team"/>
            <person name="Gerhard D.S."/>
            <person name="Wagner L."/>
            <person name="Feingold E.A."/>
            <person name="Shenmen C.M."/>
            <person name="Grouse L.H."/>
            <person name="Schuler G."/>
            <person name="Klein S.L."/>
            <person name="Old S."/>
            <person name="Rasooly R."/>
            <person name="Good P."/>
            <person name="Guyer M."/>
            <person name="Peck A.M."/>
            <person name="Derge J.G."/>
            <person name="Lipman D."/>
            <person name="Collins F.S."/>
            <person name="Jang W."/>
            <person name="Sherry S."/>
            <person name="Feolo M."/>
            <person name="Misquitta L."/>
            <person name="Lee E."/>
            <person name="Rotmistrovsky K."/>
            <person name="Greenhut S.F."/>
            <person name="Schaefer C.F."/>
            <person name="Buetow K."/>
            <person name="Bonner T.I."/>
            <person name="Haussler D."/>
            <person name="Kent J."/>
            <person name="Kiekhaus M."/>
            <person name="Furey T."/>
            <person name="Brent M."/>
            <person name="Prange C."/>
            <person name="Schreiber K."/>
            <person name="Shapiro N."/>
            <person name="Bhat N.K."/>
            <person name="Hopkins R.F."/>
            <person name="Hsie F."/>
            <person name="Driscoll T."/>
            <person name="Soares M.B."/>
            <person name="Casavant T.L."/>
            <person name="Scheetz T.E."/>
            <person name="Brown-stein M.J."/>
            <person name="Usdin T.B."/>
            <person name="Toshiyuki S."/>
            <person name="Carninci P."/>
            <person name="Piao Y."/>
            <person name="Dudekula D.B."/>
            <person name="Ko M.S."/>
            <person name="Kawakami K."/>
            <person name="Suzuki Y."/>
            <person name="Sugano S."/>
            <person name="Gruber C.E."/>
            <person name="Smith M.R."/>
            <person name="Simmons B."/>
            <person name="Moore T."/>
            <person name="Waterman R."/>
            <person name="Johnson S.L."/>
            <person name="Ruan Y."/>
            <person name="Wei C.L."/>
            <person name="Mathavan S."/>
            <person name="Gunaratne P.H."/>
            <person name="Wu J."/>
            <person name="Garcia A.M."/>
            <person name="Hulyk S.W."/>
            <person name="Fuh E."/>
            <person name="Yuan Y."/>
            <person name="Sneed A."/>
            <person name="Kowis C."/>
            <person name="Hodgson A."/>
            <person name="Muzny D.M."/>
            <person name="McPherson J."/>
            <person name="Gibbs R.A."/>
            <person name="Fahey J."/>
            <person name="Helton E."/>
            <person name="Ketteman M."/>
            <person name="Madan A."/>
            <person name="Rodrigues S."/>
            <person name="Sanchez A."/>
            <person name="Whiting M."/>
            <person name="Madari A."/>
            <person name="Young A.C."/>
            <person name="Wetherby K.D."/>
            <person name="Granite S.J."/>
            <person name="Kwong P.N."/>
            <person name="Brinkley C.P."/>
            <person name="Pearson R.L."/>
            <person name="Bouffard G.G."/>
            <person name="Blakesly R.W."/>
            <person name="Green E.D."/>
            <person name="Dickson M.C."/>
            <person name="Rodriguez A.C."/>
            <person name="Grimwood J."/>
            <person name="Schmutz J."/>
            <person name="Myers R.M."/>
            <person name="Butterfield Y.S."/>
            <person name="Griffith M."/>
            <person name="Griffith O.L."/>
            <person name="Krzywinski M.I."/>
            <person name="Liao N."/>
            <person name="Morin R."/>
            <person name="Morrin R."/>
            <person name="Palmquist D."/>
            <person name="Petrescu A.S."/>
            <person name="Skalska U."/>
            <person name="Smailus D.E."/>
            <person name="Stott J.M."/>
            <person name="Schnerch A."/>
            <person name="Schein J.E."/>
            <person name="Jones S.J."/>
            <person name="Holt R.A."/>
            <person name="Baross A."/>
            <person name="Marra M.A."/>
            <person name="Clifton S."/>
            <person name="Makowski K.A."/>
            <person name="Bosak S."/>
            <person name="Malek J."/>
        </authorList>
    </citation>
    <scope>NUCLEOTIDE SEQUENCE [LARGE SCALE MRNA]</scope>
    <source>
        <tissue evidence="2">Brain</tissue>
    </source>
</reference>
<dbReference type="ChiTaRS" id="PPIL6">
    <property type="organism name" value="human"/>
</dbReference>
<organism evidence="2">
    <name type="scientific">Homo sapiens</name>
    <name type="common">Human</name>
    <dbReference type="NCBI Taxonomy" id="9606"/>
    <lineage>
        <taxon>Eukaryota</taxon>
        <taxon>Metazoa</taxon>
        <taxon>Chordata</taxon>
        <taxon>Craniata</taxon>
        <taxon>Vertebrata</taxon>
        <taxon>Euteleostomi</taxon>
        <taxon>Mammalia</taxon>
        <taxon>Eutheria</taxon>
        <taxon>Euarchontoglires</taxon>
        <taxon>Primates</taxon>
        <taxon>Haplorrhini</taxon>
        <taxon>Catarrhini</taxon>
        <taxon>Hominidae</taxon>
        <taxon>Homo</taxon>
    </lineage>
</organism>
<dbReference type="EMBL" id="BC026360">
    <property type="protein sequence ID" value="AAH26360.2"/>
    <property type="molecule type" value="mRNA"/>
</dbReference>
<feature type="region of interest" description="Disordered" evidence="1">
    <location>
        <begin position="1"/>
        <end position="20"/>
    </location>
</feature>
<evidence type="ECO:0000256" key="1">
    <source>
        <dbReference type="SAM" id="MobiDB-lite"/>
    </source>
</evidence>
<name>Q8TAE1_HUMAN</name>